<dbReference type="Gene3D" id="3.50.30.30">
    <property type="match status" value="1"/>
</dbReference>
<evidence type="ECO:0000256" key="1">
    <source>
        <dbReference type="ARBA" id="ARBA00022670"/>
    </source>
</evidence>
<dbReference type="InterPro" id="IPR007369">
    <property type="entry name" value="Peptidase_A22B_SPP"/>
</dbReference>
<sequence>MVVDEEGNDDEDIEEKRIQCKDYDPPPLDLKTRFALISRLKLSALITPGFVCHCIRRRRLKGMFFLPEITYRTVSVSDRGDPVFSVHLCATRRKTLCYTDLKIELSGSIALTIRGDCDFITKAKAAQAGGVSGLLVINDDEDLVEKGCPENDTTLNITIHVVMVSKSGGEQINKSLVERKVAKITKDGVTIFPPYALMTFSNSSAFENPTLSAEGSWGNDVIGSPFNKVSLILRSRAYDKAALKSSGGDAMTNFEPGIYEEEINIAAGDGANLGGLDLSTLDVGSANSLDLNLGISFQSIGLQGNDNTKTSEWPVGKRTKILSNTCISFDG</sequence>
<proteinExistence type="predicted"/>
<dbReference type="PANTHER" id="PTHR12174:SF90">
    <property type="entry name" value="SIGNAL PEPTIDE PEPTIDASE-LIKE 3"/>
    <property type="match status" value="1"/>
</dbReference>
<protein>
    <recommendedName>
        <fullName evidence="3">PA domain-containing protein</fullName>
    </recommendedName>
</protein>
<dbReference type="GO" id="GO:0033619">
    <property type="term" value="P:membrane protein proteolysis"/>
    <property type="evidence" value="ECO:0007669"/>
    <property type="project" value="TreeGrafter"/>
</dbReference>
<gene>
    <name evidence="4" type="ORF">FPE_LOCUS29528</name>
</gene>
<dbReference type="EMBL" id="OU503053">
    <property type="protein sequence ID" value="CAI9782098.1"/>
    <property type="molecule type" value="Genomic_DNA"/>
</dbReference>
<dbReference type="GO" id="GO:0030660">
    <property type="term" value="C:Golgi-associated vesicle membrane"/>
    <property type="evidence" value="ECO:0007669"/>
    <property type="project" value="TreeGrafter"/>
</dbReference>
<dbReference type="GO" id="GO:0098553">
    <property type="term" value="C:lumenal side of endoplasmic reticulum membrane"/>
    <property type="evidence" value="ECO:0007669"/>
    <property type="project" value="TreeGrafter"/>
</dbReference>
<evidence type="ECO:0000259" key="3">
    <source>
        <dbReference type="Pfam" id="PF02225"/>
    </source>
</evidence>
<dbReference type="Pfam" id="PF02225">
    <property type="entry name" value="PA"/>
    <property type="match status" value="1"/>
</dbReference>
<evidence type="ECO:0000313" key="5">
    <source>
        <dbReference type="Proteomes" id="UP000834106"/>
    </source>
</evidence>
<keyword evidence="5" id="KW-1185">Reference proteome</keyword>
<dbReference type="InterPro" id="IPR046450">
    <property type="entry name" value="PA_dom_sf"/>
</dbReference>
<dbReference type="SUPFAM" id="SSF52025">
    <property type="entry name" value="PA domain"/>
    <property type="match status" value="1"/>
</dbReference>
<organism evidence="4 5">
    <name type="scientific">Fraxinus pennsylvanica</name>
    <dbReference type="NCBI Taxonomy" id="56036"/>
    <lineage>
        <taxon>Eukaryota</taxon>
        <taxon>Viridiplantae</taxon>
        <taxon>Streptophyta</taxon>
        <taxon>Embryophyta</taxon>
        <taxon>Tracheophyta</taxon>
        <taxon>Spermatophyta</taxon>
        <taxon>Magnoliopsida</taxon>
        <taxon>eudicotyledons</taxon>
        <taxon>Gunneridae</taxon>
        <taxon>Pentapetalae</taxon>
        <taxon>asterids</taxon>
        <taxon>lamiids</taxon>
        <taxon>Lamiales</taxon>
        <taxon>Oleaceae</taxon>
        <taxon>Oleeae</taxon>
        <taxon>Fraxinus</taxon>
    </lineage>
</organism>
<evidence type="ECO:0000313" key="4">
    <source>
        <dbReference type="EMBL" id="CAI9782098.1"/>
    </source>
</evidence>
<dbReference type="AlphaFoldDB" id="A0AAD2EAA4"/>
<dbReference type="PANTHER" id="PTHR12174">
    <property type="entry name" value="SIGNAL PEPTIDE PEPTIDASE"/>
    <property type="match status" value="1"/>
</dbReference>
<dbReference type="GO" id="GO:0098554">
    <property type="term" value="C:cytoplasmic side of endoplasmic reticulum membrane"/>
    <property type="evidence" value="ECO:0007669"/>
    <property type="project" value="TreeGrafter"/>
</dbReference>
<dbReference type="InterPro" id="IPR003137">
    <property type="entry name" value="PA_domain"/>
</dbReference>
<accession>A0AAD2EAA4</accession>
<dbReference type="GO" id="GO:0005765">
    <property type="term" value="C:lysosomal membrane"/>
    <property type="evidence" value="ECO:0007669"/>
    <property type="project" value="TreeGrafter"/>
</dbReference>
<keyword evidence="1" id="KW-0645">Protease</keyword>
<reference evidence="4" key="1">
    <citation type="submission" date="2023-05" db="EMBL/GenBank/DDBJ databases">
        <authorList>
            <person name="Huff M."/>
        </authorList>
    </citation>
    <scope>NUCLEOTIDE SEQUENCE</scope>
</reference>
<keyword evidence="2" id="KW-0325">Glycoprotein</keyword>
<dbReference type="Proteomes" id="UP000834106">
    <property type="component" value="Chromosome 18"/>
</dbReference>
<dbReference type="GO" id="GO:0042500">
    <property type="term" value="F:aspartic endopeptidase activity, intramembrane cleaving"/>
    <property type="evidence" value="ECO:0007669"/>
    <property type="project" value="InterPro"/>
</dbReference>
<name>A0AAD2EAA4_9LAMI</name>
<keyword evidence="1" id="KW-0378">Hydrolase</keyword>
<evidence type="ECO:0000256" key="2">
    <source>
        <dbReference type="ARBA" id="ARBA00023180"/>
    </source>
</evidence>
<feature type="domain" description="PA" evidence="3">
    <location>
        <begin position="101"/>
        <end position="172"/>
    </location>
</feature>